<dbReference type="InterPro" id="IPR036065">
    <property type="entry name" value="BolA-like_sf"/>
</dbReference>
<sequence>MNTEELKNLLNDALSLEELLVKAEGANVEIIAVSEDFKEMSRVKRQQAVYGPLNPLIADGSIHAVSIKAYTPEDWARDKKLMMP</sequence>
<dbReference type="PANTHER" id="PTHR46229">
    <property type="entry name" value="BOLA TRANSCRIPTION REGULATOR"/>
    <property type="match status" value="1"/>
</dbReference>
<evidence type="ECO:0000313" key="4">
    <source>
        <dbReference type="Proteomes" id="UP000288058"/>
    </source>
</evidence>
<dbReference type="Pfam" id="PF01722">
    <property type="entry name" value="BolA"/>
    <property type="match status" value="1"/>
</dbReference>
<dbReference type="SUPFAM" id="SSF82657">
    <property type="entry name" value="BolA-like"/>
    <property type="match status" value="1"/>
</dbReference>
<comment type="similarity">
    <text evidence="1 2">Belongs to the BolA/IbaG family.</text>
</comment>
<dbReference type="EMBL" id="PIQC01000003">
    <property type="protein sequence ID" value="RUO71915.1"/>
    <property type="molecule type" value="Genomic_DNA"/>
</dbReference>
<keyword evidence="4" id="KW-1185">Reference proteome</keyword>
<gene>
    <name evidence="3" type="ORF">CWI78_05220</name>
</gene>
<evidence type="ECO:0000256" key="1">
    <source>
        <dbReference type="ARBA" id="ARBA00005578"/>
    </source>
</evidence>
<evidence type="ECO:0000313" key="3">
    <source>
        <dbReference type="EMBL" id="RUO71915.1"/>
    </source>
</evidence>
<proteinExistence type="inferred from homology"/>
<organism evidence="3 4">
    <name type="scientific">Idiomarina ramblicola</name>
    <dbReference type="NCBI Taxonomy" id="263724"/>
    <lineage>
        <taxon>Bacteria</taxon>
        <taxon>Pseudomonadati</taxon>
        <taxon>Pseudomonadota</taxon>
        <taxon>Gammaproteobacteria</taxon>
        <taxon>Alteromonadales</taxon>
        <taxon>Idiomarinaceae</taxon>
        <taxon>Idiomarina</taxon>
    </lineage>
</organism>
<dbReference type="GO" id="GO:0051301">
    <property type="term" value="P:cell division"/>
    <property type="evidence" value="ECO:0007669"/>
    <property type="project" value="UniProtKB-KW"/>
</dbReference>
<dbReference type="PIRSF" id="PIRSF003113">
    <property type="entry name" value="BolA"/>
    <property type="match status" value="1"/>
</dbReference>
<dbReference type="InterPro" id="IPR050961">
    <property type="entry name" value="BolA/IbaG_stress_morph_reg"/>
</dbReference>
<name>A0A432Z213_9GAMM</name>
<dbReference type="OrthoDB" id="9812890at2"/>
<dbReference type="InterPro" id="IPR002634">
    <property type="entry name" value="BolA"/>
</dbReference>
<keyword evidence="3" id="KW-0132">Cell division</keyword>
<protein>
    <submittedName>
        <fullName evidence="3">Cell division protein BolA</fullName>
    </submittedName>
</protein>
<dbReference type="Gene3D" id="3.30.300.90">
    <property type="entry name" value="BolA-like"/>
    <property type="match status" value="1"/>
</dbReference>
<dbReference type="PANTHER" id="PTHR46229:SF4">
    <property type="entry name" value="ACID STRESS PROTEIN IBAG"/>
    <property type="match status" value="1"/>
</dbReference>
<accession>A0A432Z213</accession>
<dbReference type="Proteomes" id="UP000288058">
    <property type="component" value="Unassembled WGS sequence"/>
</dbReference>
<comment type="caution">
    <text evidence="3">The sequence shown here is derived from an EMBL/GenBank/DDBJ whole genome shotgun (WGS) entry which is preliminary data.</text>
</comment>
<reference evidence="4" key="1">
    <citation type="journal article" date="2018" name="Front. Microbiol.">
        <title>Genome-Based Analysis Reveals the Taxonomy and Diversity of the Family Idiomarinaceae.</title>
        <authorList>
            <person name="Liu Y."/>
            <person name="Lai Q."/>
            <person name="Shao Z."/>
        </authorList>
    </citation>
    <scope>NUCLEOTIDE SEQUENCE [LARGE SCALE GENOMIC DNA]</scope>
    <source>
        <strain evidence="4">R22</strain>
    </source>
</reference>
<dbReference type="AlphaFoldDB" id="A0A432Z213"/>
<evidence type="ECO:0000256" key="2">
    <source>
        <dbReference type="RuleBase" id="RU003860"/>
    </source>
</evidence>
<dbReference type="RefSeq" id="WP_126780927.1">
    <property type="nucleotide sequence ID" value="NZ_PIQC01000003.1"/>
</dbReference>
<keyword evidence="3" id="KW-0131">Cell cycle</keyword>